<protein>
    <submittedName>
        <fullName evidence="1">Uncharacterized protein</fullName>
    </submittedName>
</protein>
<organism evidence="1 2">
    <name type="scientific">Allacma fusca</name>
    <dbReference type="NCBI Taxonomy" id="39272"/>
    <lineage>
        <taxon>Eukaryota</taxon>
        <taxon>Metazoa</taxon>
        <taxon>Ecdysozoa</taxon>
        <taxon>Arthropoda</taxon>
        <taxon>Hexapoda</taxon>
        <taxon>Collembola</taxon>
        <taxon>Symphypleona</taxon>
        <taxon>Sminthuridae</taxon>
        <taxon>Allacma</taxon>
    </lineage>
</organism>
<accession>A0A8J2JC56</accession>
<keyword evidence="2" id="KW-1185">Reference proteome</keyword>
<proteinExistence type="predicted"/>
<comment type="caution">
    <text evidence="1">The sequence shown here is derived from an EMBL/GenBank/DDBJ whole genome shotgun (WGS) entry which is preliminary data.</text>
</comment>
<dbReference type="AlphaFoldDB" id="A0A8J2JC56"/>
<name>A0A8J2JC56_9HEXA</name>
<evidence type="ECO:0000313" key="2">
    <source>
        <dbReference type="Proteomes" id="UP000708208"/>
    </source>
</evidence>
<dbReference type="OrthoDB" id="6434353at2759"/>
<dbReference type="Proteomes" id="UP000708208">
    <property type="component" value="Unassembled WGS sequence"/>
</dbReference>
<evidence type="ECO:0000313" key="1">
    <source>
        <dbReference type="EMBL" id="CAG7657709.1"/>
    </source>
</evidence>
<sequence length="45" mass="5236">WKKTYGDVIGVWFGSYRTVVINDAKLVREAMSMNVFTGRPCMNFF</sequence>
<gene>
    <name evidence="1" type="ORF">AFUS01_LOCUS990</name>
</gene>
<feature type="non-terminal residue" evidence="1">
    <location>
        <position position="1"/>
    </location>
</feature>
<feature type="non-terminal residue" evidence="1">
    <location>
        <position position="45"/>
    </location>
</feature>
<dbReference type="EMBL" id="CAJVCH010005417">
    <property type="protein sequence ID" value="CAG7657709.1"/>
    <property type="molecule type" value="Genomic_DNA"/>
</dbReference>
<reference evidence="1" key="1">
    <citation type="submission" date="2021-06" db="EMBL/GenBank/DDBJ databases">
        <authorList>
            <person name="Hodson N. C."/>
            <person name="Mongue J. A."/>
            <person name="Jaron S. K."/>
        </authorList>
    </citation>
    <scope>NUCLEOTIDE SEQUENCE</scope>
</reference>